<dbReference type="AlphaFoldDB" id="A0A419F0Y6"/>
<accession>A0A419F0Y6</accession>
<evidence type="ECO:0000313" key="2">
    <source>
        <dbReference type="EMBL" id="RJP71650.1"/>
    </source>
</evidence>
<feature type="region of interest" description="Disordered" evidence="1">
    <location>
        <begin position="1"/>
        <end position="26"/>
    </location>
</feature>
<protein>
    <submittedName>
        <fullName evidence="2">Uncharacterized protein</fullName>
    </submittedName>
</protein>
<dbReference type="Proteomes" id="UP000285961">
    <property type="component" value="Unassembled WGS sequence"/>
</dbReference>
<organism evidence="2 3">
    <name type="scientific">Candidatus Abyssobacteria bacterium SURF_17</name>
    <dbReference type="NCBI Taxonomy" id="2093361"/>
    <lineage>
        <taxon>Bacteria</taxon>
        <taxon>Pseudomonadati</taxon>
        <taxon>Candidatus Hydrogenedentota</taxon>
        <taxon>Candidatus Abyssobacteria</taxon>
    </lineage>
</organism>
<comment type="caution">
    <text evidence="2">The sequence shown here is derived from an EMBL/GenBank/DDBJ whole genome shotgun (WGS) entry which is preliminary data.</text>
</comment>
<evidence type="ECO:0000256" key="1">
    <source>
        <dbReference type="SAM" id="MobiDB-lite"/>
    </source>
</evidence>
<reference evidence="2 3" key="1">
    <citation type="journal article" date="2017" name="ISME J.">
        <title>Energy and carbon metabolisms in a deep terrestrial subsurface fluid microbial community.</title>
        <authorList>
            <person name="Momper L."/>
            <person name="Jungbluth S.P."/>
            <person name="Lee M.D."/>
            <person name="Amend J.P."/>
        </authorList>
    </citation>
    <scope>NUCLEOTIDE SEQUENCE [LARGE SCALE GENOMIC DNA]</scope>
    <source>
        <strain evidence="2">SURF_17</strain>
    </source>
</reference>
<gene>
    <name evidence="2" type="ORF">C4532_07175</name>
</gene>
<proteinExistence type="predicted"/>
<name>A0A419F0Y6_9BACT</name>
<sequence length="79" mass="8916">MGIRISRIHANHKNKSSQTSHSDGFWTANYPNSDNFLGRGEPRVRPKSHGFTGMDTDMFPAHANLFAWFTELFSPCGCE</sequence>
<dbReference type="EMBL" id="QZKI01000056">
    <property type="protein sequence ID" value="RJP71650.1"/>
    <property type="molecule type" value="Genomic_DNA"/>
</dbReference>
<feature type="compositionally biased region" description="Basic residues" evidence="1">
    <location>
        <begin position="1"/>
        <end position="15"/>
    </location>
</feature>
<evidence type="ECO:0000313" key="3">
    <source>
        <dbReference type="Proteomes" id="UP000285961"/>
    </source>
</evidence>